<dbReference type="EMBL" id="JAPFFF010000001">
    <property type="protein sequence ID" value="KAK8899963.1"/>
    <property type="molecule type" value="Genomic_DNA"/>
</dbReference>
<evidence type="ECO:0008006" key="4">
    <source>
        <dbReference type="Google" id="ProtNLM"/>
    </source>
</evidence>
<reference evidence="2 3" key="1">
    <citation type="submission" date="2024-04" db="EMBL/GenBank/DDBJ databases">
        <title>Tritrichomonas musculus Genome.</title>
        <authorList>
            <person name="Alves-Ferreira E."/>
            <person name="Grigg M."/>
            <person name="Lorenzi H."/>
            <person name="Galac M."/>
        </authorList>
    </citation>
    <scope>NUCLEOTIDE SEQUENCE [LARGE SCALE GENOMIC DNA]</scope>
    <source>
        <strain evidence="2 3">EAF2021</strain>
    </source>
</reference>
<comment type="caution">
    <text evidence="2">The sequence shown here is derived from an EMBL/GenBank/DDBJ whole genome shotgun (WGS) entry which is preliminary data.</text>
</comment>
<evidence type="ECO:0000256" key="1">
    <source>
        <dbReference type="SAM" id="MobiDB-lite"/>
    </source>
</evidence>
<protein>
    <recommendedName>
        <fullName evidence="4">Non-specific serine/threonine protein kinase</fullName>
    </recommendedName>
</protein>
<evidence type="ECO:0000313" key="2">
    <source>
        <dbReference type="EMBL" id="KAK8899963.1"/>
    </source>
</evidence>
<organism evidence="2 3">
    <name type="scientific">Tritrichomonas musculus</name>
    <dbReference type="NCBI Taxonomy" id="1915356"/>
    <lineage>
        <taxon>Eukaryota</taxon>
        <taxon>Metamonada</taxon>
        <taxon>Parabasalia</taxon>
        <taxon>Tritrichomonadida</taxon>
        <taxon>Tritrichomonadidae</taxon>
        <taxon>Tritrichomonas</taxon>
    </lineage>
</organism>
<proteinExistence type="predicted"/>
<name>A0ABR2L9E0_9EUKA</name>
<accession>A0ABR2L9E0</accession>
<evidence type="ECO:0000313" key="3">
    <source>
        <dbReference type="Proteomes" id="UP001470230"/>
    </source>
</evidence>
<sequence length="1760" mass="202754">MEINFNVFLPTLQRITLPTTTQTEISRILIILQHEMTIHFFSPFASNVYDYNTSPNEKNRLSNENIKDDKDKNRSKSAFKKQNDFDEKTIIAPFKSIWQIFFDAYRTHTSQIRLMIVRALGVFLTRVTPFYPEQISQSFIQTIRCLTYNESRAPLIIASFVFIAHELSPLLLSDFLSDCSNYLVQIHPTGSRSLPLLSSFSKSKDSSPVSKSNIFDHFSISSNDISEHIAPIISKLGFIGHDWLHQLLKHFLRNVQPQPGRHTIHAISATINHYPREFLKESIETLKEKNIRNYISIFAFYFYTYCSNIKAKWKIKILGNDEDAEKVEGCFLFENDIDITCFIDIAFDILKERNAQFIDDALQILSILSDLEVNIIKPSENREEAHKQLDESKEENLEKNIIITFNYSEKYHDIQMPASFLIYRSSFYRLSLPLSLLKPSKSENILISSSKFHTLAYYAKEISAQKQSDNNDDSMRQINLDEITQIFHDVFSGDYNEYVSSAYQAISTCFKDGKIDLYKNKDNNKDFHINMDIKLIRHILFCPMISWFHCIDVLKFISTLNLSKIDLALALDIVDILIEFSLNKNSKLSSQAASTILDFATPDNYVKILEKLIKKKPFFDVFEMEKLLPPITSIVKRFGGFPPQFEYFLMSIIEIAPFMNDKYTAISLIFDLVTVSGIENRELIKGVIYQAYVFIVALYEISTGKTWIQKTFNFADCLNSKKSLWAEIDLKNIDIITDPTDNIRNVFELMRSSLNVVFTFEPLIDLDFDISICERCFELFPYEVSKFIYKIVEEYPEKAIRMSHYYRSLKFINDNKIFQIWCRIVIKRISNGNDEDEVQEEINHKGKNQGIFSSPKIDRKNKLLFIDKEEKFVDSSSSGSGCGNNSQKSKAIQEAISFLTYICYHFFNTIDSSYDDLELIATFAVFPIVTSPDNKKKVLDFLKNIPEDRLKTVLYYAKKVEPKGEILLDEFKSKFDETQLNNNEYISKQYSYPNFIDFKFEINGNHDPDSLLMMAIHSGSKKNVKKALEYIKANDFKIKIPKSKMKTSISDIISKWLGKNQFCIQQSLTQSSQMLKVNTPVNSSSNVLVDSDQNISQSVPSFQTREVRFANDHVTFPTLIDALSYVSTRWKTAAVATIKKNSPDNLLFQLCSMEKVPKYLLLNLCKIVDLVKFDKNKLFNVCNILLYEAKTTKRQRITMRLFTTSMMYAEMIPPQIVNSFVAELGNLITTLPFYELTLCIKTIGKVIQYPTEVNIPDKAKEEPTKRKILVPDVPQSHPRIRRKSMFVSSNSSSDVSSKNSSSNISSVNSSGSISGSNLSIDDEARRVILKKAQSDNKIRKRSKTTLTSDFDSSDYDLFNINKRIYNLQDSSDLDEFLASSCESFDLYEGFSSTKEKKPSPPKSFMQFAQRVRKKLSPTNYLYGNIQVLFFQYSKSDTSIIYQMDEEDNLVHFLDTTIPSKFLIGMRQFSMRLKTMTNFDSDRFVKNILRTILGKVFDFIELPFFTHLLMEGIIKPLLGSGHWNYLSDTICKTLAKVSFTVPHYMAIYPSLLKWLPLGIRTTYVAEFYSVSASLFQEVSNPKAFSLAIQCLVEKLNEMKNNPNAFNLPENESLLGPEGASRTIDEKKDELLMDSILIFLERIEQNDSLYLTEFLMDLSKVIARFSTNSSFITMIFTQFYKKCPRFFPAFAAFAQFVVTSPNNEAIPTIKESIIQITDSDLKRRSVKLLSDKNKIKEALILAQNADKIILDEPNNNLQLSTD</sequence>
<feature type="region of interest" description="Disordered" evidence="1">
    <location>
        <begin position="1280"/>
        <end position="1315"/>
    </location>
</feature>
<dbReference type="Proteomes" id="UP001470230">
    <property type="component" value="Unassembled WGS sequence"/>
</dbReference>
<feature type="compositionally biased region" description="Low complexity" evidence="1">
    <location>
        <begin position="1287"/>
        <end position="1315"/>
    </location>
</feature>
<keyword evidence="3" id="KW-1185">Reference proteome</keyword>
<gene>
    <name evidence="2" type="ORF">M9Y10_002286</name>
</gene>